<dbReference type="PANTHER" id="PTHR38104">
    <property type="match status" value="1"/>
</dbReference>
<comment type="caution">
    <text evidence="3">The sequence shown here is derived from an EMBL/GenBank/DDBJ whole genome shotgun (WGS) entry which is preliminary data.</text>
</comment>
<dbReference type="InterPro" id="IPR052383">
    <property type="entry name" value="Anti-sigma-E_RseA-like"/>
</dbReference>
<protein>
    <recommendedName>
        <fullName evidence="2">Anti sigma-E protein RseA N-terminal domain-containing protein</fullName>
    </recommendedName>
</protein>
<proteinExistence type="predicted"/>
<evidence type="ECO:0000313" key="4">
    <source>
        <dbReference type="Proteomes" id="UP000179076"/>
    </source>
</evidence>
<sequence>MNEKISALVDAELDELDERRTLEAMKHDVALRGTWERYHVIRNAMTRQLGTLAPSELAERVRACIDGDVVAPTATLRFWPLAGGFAAAASVAMVAFLGLQVWRDPIVPVAVAPTAVAVTSAPAAVATAVSDEARARRSEARLHDYLFGHNEFMPTGSMGNMLPYVRVVADNPEK</sequence>
<accession>A0A1F6UY12</accession>
<reference evidence="3 4" key="1">
    <citation type="journal article" date="2016" name="Nat. Commun.">
        <title>Thousands of microbial genomes shed light on interconnected biogeochemical processes in an aquifer system.</title>
        <authorList>
            <person name="Anantharaman K."/>
            <person name="Brown C.T."/>
            <person name="Hug L.A."/>
            <person name="Sharon I."/>
            <person name="Castelle C.J."/>
            <person name="Probst A.J."/>
            <person name="Thomas B.C."/>
            <person name="Singh A."/>
            <person name="Wilkins M.J."/>
            <person name="Karaoz U."/>
            <person name="Brodie E.L."/>
            <person name="Williams K.H."/>
            <person name="Hubbard S.S."/>
            <person name="Banfield J.F."/>
        </authorList>
    </citation>
    <scope>NUCLEOTIDE SEQUENCE [LARGE SCALE GENOMIC DNA]</scope>
</reference>
<evidence type="ECO:0000313" key="3">
    <source>
        <dbReference type="EMBL" id="OGI62301.1"/>
    </source>
</evidence>
<keyword evidence="1" id="KW-0472">Membrane</keyword>
<dbReference type="PANTHER" id="PTHR38104:SF1">
    <property type="entry name" value="ANTI-SIGMA-E FACTOR RSEA"/>
    <property type="match status" value="1"/>
</dbReference>
<feature type="transmembrane region" description="Helical" evidence="1">
    <location>
        <begin position="105"/>
        <end position="129"/>
    </location>
</feature>
<dbReference type="CDD" id="cd16328">
    <property type="entry name" value="RseA_N"/>
    <property type="match status" value="1"/>
</dbReference>
<feature type="domain" description="Anti sigma-E protein RseA N-terminal" evidence="2">
    <location>
        <begin position="2"/>
        <end position="68"/>
    </location>
</feature>
<evidence type="ECO:0000259" key="2">
    <source>
        <dbReference type="Pfam" id="PF03872"/>
    </source>
</evidence>
<keyword evidence="1" id="KW-1133">Transmembrane helix</keyword>
<dbReference type="InterPro" id="IPR036147">
    <property type="entry name" value="Anti-sigma_E_RseA_N_sf"/>
</dbReference>
<dbReference type="SUPFAM" id="SSF89069">
    <property type="entry name" value="N-terminal, cytoplasmic domain of anti-sigmaE factor RseA"/>
    <property type="match status" value="1"/>
</dbReference>
<dbReference type="AlphaFoldDB" id="A0A1F6UY12"/>
<dbReference type="Pfam" id="PF03872">
    <property type="entry name" value="RseA_N"/>
    <property type="match status" value="1"/>
</dbReference>
<dbReference type="InterPro" id="IPR005572">
    <property type="entry name" value="Anti-sigma_E_RseA_N"/>
</dbReference>
<dbReference type="Proteomes" id="UP000179076">
    <property type="component" value="Unassembled WGS sequence"/>
</dbReference>
<name>A0A1F6UY12_9PROT</name>
<keyword evidence="1" id="KW-0812">Transmembrane</keyword>
<organism evidence="3 4">
    <name type="scientific">Candidatus Muproteobacteria bacterium RBG_16_60_9</name>
    <dbReference type="NCBI Taxonomy" id="1817755"/>
    <lineage>
        <taxon>Bacteria</taxon>
        <taxon>Pseudomonadati</taxon>
        <taxon>Pseudomonadota</taxon>
        <taxon>Candidatus Muproteobacteria</taxon>
    </lineage>
</organism>
<dbReference type="EMBL" id="MFSP01000180">
    <property type="protein sequence ID" value="OGI62301.1"/>
    <property type="molecule type" value="Genomic_DNA"/>
</dbReference>
<gene>
    <name evidence="3" type="ORF">A2W18_03970</name>
</gene>
<dbReference type="Gene3D" id="1.10.10.880">
    <property type="entry name" value="Anti sigma-E protein RseA, N-terminal domain"/>
    <property type="match status" value="1"/>
</dbReference>
<feature type="transmembrane region" description="Helical" evidence="1">
    <location>
        <begin position="78"/>
        <end position="99"/>
    </location>
</feature>
<evidence type="ECO:0000256" key="1">
    <source>
        <dbReference type="SAM" id="Phobius"/>
    </source>
</evidence>
<dbReference type="GO" id="GO:0016989">
    <property type="term" value="F:sigma factor antagonist activity"/>
    <property type="evidence" value="ECO:0007669"/>
    <property type="project" value="InterPro"/>
</dbReference>